<evidence type="ECO:0000313" key="4">
    <source>
        <dbReference type="Proteomes" id="UP000092730"/>
    </source>
</evidence>
<evidence type="ECO:0000313" key="2">
    <source>
        <dbReference type="EMBL" id="OCF21842.1"/>
    </source>
</evidence>
<keyword evidence="4" id="KW-1185">Reference proteome</keyword>
<evidence type="ECO:0000313" key="3">
    <source>
        <dbReference type="EMBL" id="WVW83316.1"/>
    </source>
</evidence>
<dbReference type="AlphaFoldDB" id="A0A1B9FSV1"/>
<dbReference type="EMBL" id="KI894026">
    <property type="protein sequence ID" value="OCF21842.1"/>
    <property type="molecule type" value="Genomic_DNA"/>
</dbReference>
<protein>
    <submittedName>
        <fullName evidence="2">Uncharacterized protein</fullName>
    </submittedName>
</protein>
<reference evidence="2" key="3">
    <citation type="submission" date="2014-01" db="EMBL/GenBank/DDBJ databases">
        <title>Evolution of pathogenesis and genome organization in the Tremellales.</title>
        <authorList>
            <person name="Cuomo C."/>
            <person name="Litvintseva A."/>
            <person name="Heitman J."/>
            <person name="Chen Y."/>
            <person name="Sun S."/>
            <person name="Springer D."/>
            <person name="Dromer F."/>
            <person name="Young S."/>
            <person name="Zeng Q."/>
            <person name="Chapman S."/>
            <person name="Gujja S."/>
            <person name="Saif S."/>
            <person name="Birren B."/>
        </authorList>
    </citation>
    <scope>NUCLEOTIDE SEQUENCE</scope>
    <source>
        <strain evidence="2">CBS 10118</strain>
    </source>
</reference>
<organism evidence="2">
    <name type="scientific">Kwoniella bestiolae CBS 10118</name>
    <dbReference type="NCBI Taxonomy" id="1296100"/>
    <lineage>
        <taxon>Eukaryota</taxon>
        <taxon>Fungi</taxon>
        <taxon>Dikarya</taxon>
        <taxon>Basidiomycota</taxon>
        <taxon>Agaricomycotina</taxon>
        <taxon>Tremellomycetes</taxon>
        <taxon>Tremellales</taxon>
        <taxon>Cryptococcaceae</taxon>
        <taxon>Kwoniella</taxon>
    </lineage>
</organism>
<reference evidence="3" key="2">
    <citation type="submission" date="2013-07" db="EMBL/GenBank/DDBJ databases">
        <authorList>
            <consortium name="The Broad Institute Genome Sequencing Platform"/>
            <person name="Cuomo C."/>
            <person name="Litvintseva A."/>
            <person name="Chen Y."/>
            <person name="Heitman J."/>
            <person name="Sun S."/>
            <person name="Springer D."/>
            <person name="Dromer F."/>
            <person name="Young S.K."/>
            <person name="Zeng Q."/>
            <person name="Gargeya S."/>
            <person name="Fitzgerald M."/>
            <person name="Abouelleil A."/>
            <person name="Alvarado L."/>
            <person name="Berlin A.M."/>
            <person name="Chapman S.B."/>
            <person name="Dewar J."/>
            <person name="Goldberg J."/>
            <person name="Griggs A."/>
            <person name="Gujja S."/>
            <person name="Hansen M."/>
            <person name="Howarth C."/>
            <person name="Imamovic A."/>
            <person name="Larimer J."/>
            <person name="McCowan C."/>
            <person name="Murphy C."/>
            <person name="Pearson M."/>
            <person name="Priest M."/>
            <person name="Roberts A."/>
            <person name="Saif S."/>
            <person name="Shea T."/>
            <person name="Sykes S."/>
            <person name="Wortman J."/>
            <person name="Nusbaum C."/>
            <person name="Birren B."/>
        </authorList>
    </citation>
    <scope>NUCLEOTIDE SEQUENCE</scope>
    <source>
        <strain evidence="3">CBS 10118</strain>
    </source>
</reference>
<dbReference type="VEuPathDB" id="FungiDB:I302_08621"/>
<accession>A0A1B9FSV1</accession>
<reference evidence="3" key="4">
    <citation type="submission" date="2024-02" db="EMBL/GenBank/DDBJ databases">
        <title>Comparative genomics of Cryptococcus and Kwoniella reveals pathogenesis evolution and contrasting modes of karyotype evolution via chromosome fusion or intercentromeric recombination.</title>
        <authorList>
            <person name="Coelho M.A."/>
            <person name="David-Palma M."/>
            <person name="Shea T."/>
            <person name="Bowers K."/>
            <person name="McGinley-Smith S."/>
            <person name="Mohammad A.W."/>
            <person name="Gnirke A."/>
            <person name="Yurkov A.M."/>
            <person name="Nowrousian M."/>
            <person name="Sun S."/>
            <person name="Cuomo C.A."/>
            <person name="Heitman J."/>
        </authorList>
    </citation>
    <scope>NUCLEOTIDE SEQUENCE</scope>
    <source>
        <strain evidence="3">CBS 10118</strain>
    </source>
</reference>
<gene>
    <name evidence="2" type="ORF">I302_08621</name>
    <name evidence="3" type="ORF">I302_105335</name>
</gene>
<sequence>MGSHISMSSRRGAEIINDHGVYSRSYLVPDQPESMEIIQNKILPKFKWILAAEQVTPLDPAIKDESSDTEEDGQPHGTDGYMQVEFTKKGLWSSRQEDWLSEALHHYGLVGFAGRPRKLKDQGQAQK</sequence>
<dbReference type="Proteomes" id="UP000092730">
    <property type="component" value="Chromosome 3"/>
</dbReference>
<feature type="region of interest" description="Disordered" evidence="1">
    <location>
        <begin position="59"/>
        <end position="81"/>
    </location>
</feature>
<proteinExistence type="predicted"/>
<dbReference type="GeneID" id="30213020"/>
<evidence type="ECO:0000256" key="1">
    <source>
        <dbReference type="SAM" id="MobiDB-lite"/>
    </source>
</evidence>
<dbReference type="EMBL" id="CP144543">
    <property type="protein sequence ID" value="WVW83316.1"/>
    <property type="molecule type" value="Genomic_DNA"/>
</dbReference>
<dbReference type="KEGG" id="kbi:30213020"/>
<name>A0A1B9FSV1_9TREE</name>
<reference evidence="2" key="1">
    <citation type="submission" date="2013-07" db="EMBL/GenBank/DDBJ databases">
        <title>The Genome Sequence of Cryptococcus bestiolae CBS10118.</title>
        <authorList>
            <consortium name="The Broad Institute Genome Sequencing Platform"/>
            <person name="Cuomo C."/>
            <person name="Litvintseva A."/>
            <person name="Chen Y."/>
            <person name="Heitman J."/>
            <person name="Sun S."/>
            <person name="Springer D."/>
            <person name="Dromer F."/>
            <person name="Young S.K."/>
            <person name="Zeng Q."/>
            <person name="Gargeya S."/>
            <person name="Fitzgerald M."/>
            <person name="Abouelleil A."/>
            <person name="Alvarado L."/>
            <person name="Berlin A.M."/>
            <person name="Chapman S.B."/>
            <person name="Dewar J."/>
            <person name="Goldberg J."/>
            <person name="Griggs A."/>
            <person name="Gujja S."/>
            <person name="Hansen M."/>
            <person name="Howarth C."/>
            <person name="Imamovic A."/>
            <person name="Larimer J."/>
            <person name="McCowan C."/>
            <person name="Murphy C."/>
            <person name="Pearson M."/>
            <person name="Priest M."/>
            <person name="Roberts A."/>
            <person name="Saif S."/>
            <person name="Shea T."/>
            <person name="Sykes S."/>
            <person name="Wortman J."/>
            <person name="Nusbaum C."/>
            <person name="Birren B."/>
        </authorList>
    </citation>
    <scope>NUCLEOTIDE SEQUENCE [LARGE SCALE GENOMIC DNA]</scope>
    <source>
        <strain evidence="2">CBS 10118</strain>
    </source>
</reference>
<dbReference type="RefSeq" id="XP_019042912.1">
    <property type="nucleotide sequence ID" value="XM_019195199.1"/>
</dbReference>